<dbReference type="Pfam" id="PF20236">
    <property type="entry name" value="DUF6593"/>
    <property type="match status" value="1"/>
</dbReference>
<gene>
    <name evidence="2" type="ORF">FOMPIDRAFT_1119771</name>
</gene>
<proteinExistence type="predicted"/>
<sequence>MDARTLQTLIIKPDDPIHAVFFTDDGTALYTVSPSRTSWGSAFSVRDASGKNVATLETIDIGLGSTKVRIGEGKPVAYGQWLSRSLIPFERDVKMKDDEGRKYKWRESGPRRTLELFTAEDLTRPIAMYSRAVQEDGSLIAMLSLDARAEEIRDQVVTSFVFLERERRARQRGADNRALGVMTGQIAALTNFPSGLELR</sequence>
<dbReference type="EMBL" id="KE504140">
    <property type="protein sequence ID" value="EPT01724.1"/>
    <property type="molecule type" value="Genomic_DNA"/>
</dbReference>
<feature type="domain" description="DUF6593" evidence="1">
    <location>
        <begin position="14"/>
        <end position="168"/>
    </location>
</feature>
<dbReference type="OrthoDB" id="3256331at2759"/>
<evidence type="ECO:0000259" key="1">
    <source>
        <dbReference type="Pfam" id="PF20236"/>
    </source>
</evidence>
<dbReference type="AlphaFoldDB" id="S8EEY4"/>
<evidence type="ECO:0000313" key="3">
    <source>
        <dbReference type="Proteomes" id="UP000015241"/>
    </source>
</evidence>
<organism evidence="2 3">
    <name type="scientific">Fomitopsis schrenkii</name>
    <name type="common">Brown rot fungus</name>
    <dbReference type="NCBI Taxonomy" id="2126942"/>
    <lineage>
        <taxon>Eukaryota</taxon>
        <taxon>Fungi</taxon>
        <taxon>Dikarya</taxon>
        <taxon>Basidiomycota</taxon>
        <taxon>Agaricomycotina</taxon>
        <taxon>Agaricomycetes</taxon>
        <taxon>Polyporales</taxon>
        <taxon>Fomitopsis</taxon>
    </lineage>
</organism>
<accession>S8EEY4</accession>
<dbReference type="eggNOG" id="ENOG502SS3D">
    <property type="taxonomic scope" value="Eukaryota"/>
</dbReference>
<reference evidence="2 3" key="1">
    <citation type="journal article" date="2012" name="Science">
        <title>The Paleozoic origin of enzymatic lignin decomposition reconstructed from 31 fungal genomes.</title>
        <authorList>
            <person name="Floudas D."/>
            <person name="Binder M."/>
            <person name="Riley R."/>
            <person name="Barry K."/>
            <person name="Blanchette R.A."/>
            <person name="Henrissat B."/>
            <person name="Martinez A.T."/>
            <person name="Otillar R."/>
            <person name="Spatafora J.W."/>
            <person name="Yadav J.S."/>
            <person name="Aerts A."/>
            <person name="Benoit I."/>
            <person name="Boyd A."/>
            <person name="Carlson A."/>
            <person name="Copeland A."/>
            <person name="Coutinho P.M."/>
            <person name="de Vries R.P."/>
            <person name="Ferreira P."/>
            <person name="Findley K."/>
            <person name="Foster B."/>
            <person name="Gaskell J."/>
            <person name="Glotzer D."/>
            <person name="Gorecki P."/>
            <person name="Heitman J."/>
            <person name="Hesse C."/>
            <person name="Hori C."/>
            <person name="Igarashi K."/>
            <person name="Jurgens J.A."/>
            <person name="Kallen N."/>
            <person name="Kersten P."/>
            <person name="Kohler A."/>
            <person name="Kuees U."/>
            <person name="Kumar T.K.A."/>
            <person name="Kuo A."/>
            <person name="LaButti K."/>
            <person name="Larrondo L.F."/>
            <person name="Lindquist E."/>
            <person name="Ling A."/>
            <person name="Lombard V."/>
            <person name="Lucas S."/>
            <person name="Lundell T."/>
            <person name="Martin R."/>
            <person name="McLaughlin D.J."/>
            <person name="Morgenstern I."/>
            <person name="Morin E."/>
            <person name="Murat C."/>
            <person name="Nagy L.G."/>
            <person name="Nolan M."/>
            <person name="Ohm R.A."/>
            <person name="Patyshakuliyeva A."/>
            <person name="Rokas A."/>
            <person name="Ruiz-Duenas F.J."/>
            <person name="Sabat G."/>
            <person name="Salamov A."/>
            <person name="Samejima M."/>
            <person name="Schmutz J."/>
            <person name="Slot J.C."/>
            <person name="St John F."/>
            <person name="Stenlid J."/>
            <person name="Sun H."/>
            <person name="Sun S."/>
            <person name="Syed K."/>
            <person name="Tsang A."/>
            <person name="Wiebenga A."/>
            <person name="Young D."/>
            <person name="Pisabarro A."/>
            <person name="Eastwood D.C."/>
            <person name="Martin F."/>
            <person name="Cullen D."/>
            <person name="Grigoriev I.V."/>
            <person name="Hibbett D.S."/>
        </authorList>
    </citation>
    <scope>NUCLEOTIDE SEQUENCE</scope>
    <source>
        <strain evidence="3">FP-58527</strain>
    </source>
</reference>
<name>S8EEY4_FOMSC</name>
<dbReference type="Proteomes" id="UP000015241">
    <property type="component" value="Unassembled WGS sequence"/>
</dbReference>
<protein>
    <recommendedName>
        <fullName evidence="1">DUF6593 domain-containing protein</fullName>
    </recommendedName>
</protein>
<dbReference type="HOGENOM" id="CLU_084280_0_0_1"/>
<keyword evidence="3" id="KW-1185">Reference proteome</keyword>
<evidence type="ECO:0000313" key="2">
    <source>
        <dbReference type="EMBL" id="EPT01724.1"/>
    </source>
</evidence>
<dbReference type="InterPro" id="IPR046528">
    <property type="entry name" value="DUF6593"/>
</dbReference>
<dbReference type="InParanoid" id="S8EEY4"/>